<keyword evidence="6" id="KW-1185">Reference proteome</keyword>
<gene>
    <name evidence="3" type="ORF">GCM10011572_27240</name>
    <name evidence="4" type="ORF">GM672_16550</name>
</gene>
<sequence length="84" mass="8570">MTKVLAALTLLLSCTASHGAQVAVAAAQSSTSLVNTAVQASPQAAAPARARSTAIDSVPVAPLLATGLLLSVLGFRRQRNELFR</sequence>
<dbReference type="RefSeq" id="WP_155471641.1">
    <property type="nucleotide sequence ID" value="NZ_BMKG01000010.1"/>
</dbReference>
<evidence type="ECO:0000313" key="6">
    <source>
        <dbReference type="Proteomes" id="UP000622638"/>
    </source>
</evidence>
<keyword evidence="2" id="KW-0732">Signal</keyword>
<accession>A0A6I3SYU1</accession>
<keyword evidence="1" id="KW-0812">Transmembrane</keyword>
<reference evidence="6" key="2">
    <citation type="journal article" date="2019" name="Int. J. Syst. Evol. Microbiol.">
        <title>The Global Catalogue of Microorganisms (GCM) 10K type strain sequencing project: providing services to taxonomists for standard genome sequencing and annotation.</title>
        <authorList>
            <consortium name="The Broad Institute Genomics Platform"/>
            <consortium name="The Broad Institute Genome Sequencing Center for Infectious Disease"/>
            <person name="Wu L."/>
            <person name="Ma J."/>
        </authorList>
    </citation>
    <scope>NUCLEOTIDE SEQUENCE [LARGE SCALE GENOMIC DNA]</scope>
    <source>
        <strain evidence="6">CGMCC 1.15931</strain>
    </source>
</reference>
<evidence type="ECO:0000256" key="2">
    <source>
        <dbReference type="SAM" id="SignalP"/>
    </source>
</evidence>
<feature type="chain" id="PRO_5026350358" description="PEP-CTERM sorting domain-containing protein" evidence="2">
    <location>
        <begin position="20"/>
        <end position="84"/>
    </location>
</feature>
<dbReference type="EMBL" id="WNKZ01000049">
    <property type="protein sequence ID" value="MTV54343.1"/>
    <property type="molecule type" value="Genomic_DNA"/>
</dbReference>
<name>A0A6I3SYU1_9BURK</name>
<evidence type="ECO:0000313" key="4">
    <source>
        <dbReference type="EMBL" id="MTV54343.1"/>
    </source>
</evidence>
<protein>
    <recommendedName>
        <fullName evidence="7">PEP-CTERM sorting domain-containing protein</fullName>
    </recommendedName>
</protein>
<evidence type="ECO:0000313" key="3">
    <source>
        <dbReference type="EMBL" id="GGC03812.1"/>
    </source>
</evidence>
<reference evidence="4 5" key="3">
    <citation type="submission" date="2019-11" db="EMBL/GenBank/DDBJ databases">
        <title>Type strains purchased from KCTC, JCM and DSMZ.</title>
        <authorList>
            <person name="Lu H."/>
        </authorList>
    </citation>
    <scope>NUCLEOTIDE SEQUENCE [LARGE SCALE GENOMIC DNA]</scope>
    <source>
        <strain evidence="4 5">KCTC 52429</strain>
    </source>
</reference>
<dbReference type="AlphaFoldDB" id="A0A6I3SYU1"/>
<evidence type="ECO:0000256" key="1">
    <source>
        <dbReference type="SAM" id="Phobius"/>
    </source>
</evidence>
<comment type="caution">
    <text evidence="4">The sequence shown here is derived from an EMBL/GenBank/DDBJ whole genome shotgun (WGS) entry which is preliminary data.</text>
</comment>
<organism evidence="4 5">
    <name type="scientific">Pseudoduganella buxea</name>
    <dbReference type="NCBI Taxonomy" id="1949069"/>
    <lineage>
        <taxon>Bacteria</taxon>
        <taxon>Pseudomonadati</taxon>
        <taxon>Pseudomonadota</taxon>
        <taxon>Betaproteobacteria</taxon>
        <taxon>Burkholderiales</taxon>
        <taxon>Oxalobacteraceae</taxon>
        <taxon>Telluria group</taxon>
        <taxon>Pseudoduganella</taxon>
    </lineage>
</organism>
<dbReference type="Proteomes" id="UP000622638">
    <property type="component" value="Unassembled WGS sequence"/>
</dbReference>
<reference evidence="3" key="4">
    <citation type="submission" date="2024-05" db="EMBL/GenBank/DDBJ databases">
        <authorList>
            <person name="Sun Q."/>
            <person name="Zhou Y."/>
        </authorList>
    </citation>
    <scope>NUCLEOTIDE SEQUENCE</scope>
    <source>
        <strain evidence="3">CGMCC 1.15931</strain>
    </source>
</reference>
<evidence type="ECO:0008006" key="7">
    <source>
        <dbReference type="Google" id="ProtNLM"/>
    </source>
</evidence>
<proteinExistence type="predicted"/>
<feature type="transmembrane region" description="Helical" evidence="1">
    <location>
        <begin position="57"/>
        <end position="75"/>
    </location>
</feature>
<keyword evidence="1" id="KW-1133">Transmembrane helix</keyword>
<dbReference type="EMBL" id="BMKG01000010">
    <property type="protein sequence ID" value="GGC03812.1"/>
    <property type="molecule type" value="Genomic_DNA"/>
</dbReference>
<feature type="signal peptide" evidence="2">
    <location>
        <begin position="1"/>
        <end position="19"/>
    </location>
</feature>
<keyword evidence="1" id="KW-0472">Membrane</keyword>
<dbReference type="Proteomes" id="UP000430634">
    <property type="component" value="Unassembled WGS sequence"/>
</dbReference>
<evidence type="ECO:0000313" key="5">
    <source>
        <dbReference type="Proteomes" id="UP000430634"/>
    </source>
</evidence>
<reference evidence="3" key="1">
    <citation type="journal article" date="2014" name="Int. J. Syst. Evol. Microbiol.">
        <title>Complete genome of a new Firmicutes species belonging to the dominant human colonic microbiota ('Ruminococcus bicirculans') reveals two chromosomes and a selective capacity to utilize plant glucans.</title>
        <authorList>
            <consortium name="NISC Comparative Sequencing Program"/>
            <person name="Wegmann U."/>
            <person name="Louis P."/>
            <person name="Goesmann A."/>
            <person name="Henrissat B."/>
            <person name="Duncan S.H."/>
            <person name="Flint H.J."/>
        </authorList>
    </citation>
    <scope>NUCLEOTIDE SEQUENCE</scope>
    <source>
        <strain evidence="3">CGMCC 1.15931</strain>
    </source>
</reference>